<evidence type="ECO:0000313" key="3">
    <source>
        <dbReference type="Proteomes" id="UP001066276"/>
    </source>
</evidence>
<feature type="compositionally biased region" description="Basic and acidic residues" evidence="1">
    <location>
        <begin position="128"/>
        <end position="142"/>
    </location>
</feature>
<sequence>MRGEKLSQDRSQCHPLMKNWVAKQVRGNTDRHAVCCEDLELCSSEGCWVWGREKNRGEVQGGSEIKGSNGTGVNDDIKSTSDEQRQKTEEWTVGEEKSKKKIMDENTDKERKGEIKQRRRMRIEEEENRGKNQGAERKDETV</sequence>
<proteinExistence type="predicted"/>
<organism evidence="2 3">
    <name type="scientific">Pleurodeles waltl</name>
    <name type="common">Iberian ribbed newt</name>
    <dbReference type="NCBI Taxonomy" id="8319"/>
    <lineage>
        <taxon>Eukaryota</taxon>
        <taxon>Metazoa</taxon>
        <taxon>Chordata</taxon>
        <taxon>Craniata</taxon>
        <taxon>Vertebrata</taxon>
        <taxon>Euteleostomi</taxon>
        <taxon>Amphibia</taxon>
        <taxon>Batrachia</taxon>
        <taxon>Caudata</taxon>
        <taxon>Salamandroidea</taxon>
        <taxon>Salamandridae</taxon>
        <taxon>Pleurodelinae</taxon>
        <taxon>Pleurodeles</taxon>
    </lineage>
</organism>
<name>A0AAV7NKJ1_PLEWA</name>
<comment type="caution">
    <text evidence="2">The sequence shown here is derived from an EMBL/GenBank/DDBJ whole genome shotgun (WGS) entry which is preliminary data.</text>
</comment>
<gene>
    <name evidence="2" type="ORF">NDU88_004270</name>
</gene>
<evidence type="ECO:0000313" key="2">
    <source>
        <dbReference type="EMBL" id="KAJ1116051.1"/>
    </source>
</evidence>
<accession>A0AAV7NKJ1</accession>
<protein>
    <submittedName>
        <fullName evidence="2">Uncharacterized protein</fullName>
    </submittedName>
</protein>
<feature type="compositionally biased region" description="Basic and acidic residues" evidence="1">
    <location>
        <begin position="75"/>
        <end position="116"/>
    </location>
</feature>
<feature type="region of interest" description="Disordered" evidence="1">
    <location>
        <begin position="57"/>
        <end position="142"/>
    </location>
</feature>
<dbReference type="Proteomes" id="UP001066276">
    <property type="component" value="Chromosome 8"/>
</dbReference>
<evidence type="ECO:0000256" key="1">
    <source>
        <dbReference type="SAM" id="MobiDB-lite"/>
    </source>
</evidence>
<dbReference type="AlphaFoldDB" id="A0AAV7NKJ1"/>
<reference evidence="2" key="1">
    <citation type="journal article" date="2022" name="bioRxiv">
        <title>Sequencing and chromosome-scale assembly of the giantPleurodeles waltlgenome.</title>
        <authorList>
            <person name="Brown T."/>
            <person name="Elewa A."/>
            <person name="Iarovenko S."/>
            <person name="Subramanian E."/>
            <person name="Araus A.J."/>
            <person name="Petzold A."/>
            <person name="Susuki M."/>
            <person name="Suzuki K.-i.T."/>
            <person name="Hayashi T."/>
            <person name="Toyoda A."/>
            <person name="Oliveira C."/>
            <person name="Osipova E."/>
            <person name="Leigh N.D."/>
            <person name="Simon A."/>
            <person name="Yun M.H."/>
        </authorList>
    </citation>
    <scope>NUCLEOTIDE SEQUENCE</scope>
    <source>
        <strain evidence="2">20211129_DDA</strain>
        <tissue evidence="2">Liver</tissue>
    </source>
</reference>
<dbReference type="EMBL" id="JANPWB010000012">
    <property type="protein sequence ID" value="KAJ1116051.1"/>
    <property type="molecule type" value="Genomic_DNA"/>
</dbReference>
<keyword evidence="3" id="KW-1185">Reference proteome</keyword>